<feature type="region of interest" description="Disordered" evidence="1">
    <location>
        <begin position="1"/>
        <end position="109"/>
    </location>
</feature>
<feature type="compositionally biased region" description="Polar residues" evidence="1">
    <location>
        <begin position="31"/>
        <end position="43"/>
    </location>
</feature>
<accession>A0ABR3V8B6</accession>
<comment type="caution">
    <text evidence="2">The sequence shown here is derived from an EMBL/GenBank/DDBJ whole genome shotgun (WGS) entry which is preliminary data.</text>
</comment>
<evidence type="ECO:0000313" key="3">
    <source>
        <dbReference type="Proteomes" id="UP001583172"/>
    </source>
</evidence>
<protein>
    <submittedName>
        <fullName evidence="2">Uncharacterized protein</fullName>
    </submittedName>
</protein>
<keyword evidence="3" id="KW-1185">Reference proteome</keyword>
<reference evidence="2 3" key="1">
    <citation type="journal article" date="2024" name="Commun. Biol.">
        <title>Comparative genomic analysis of thermophilic fungi reveals convergent evolutionary adaptations and gene losses.</title>
        <authorList>
            <person name="Steindorff A.S."/>
            <person name="Aguilar-Pontes M.V."/>
            <person name="Robinson A.J."/>
            <person name="Andreopoulos B."/>
            <person name="LaButti K."/>
            <person name="Kuo A."/>
            <person name="Mondo S."/>
            <person name="Riley R."/>
            <person name="Otillar R."/>
            <person name="Haridas S."/>
            <person name="Lipzen A."/>
            <person name="Grimwood J."/>
            <person name="Schmutz J."/>
            <person name="Clum A."/>
            <person name="Reid I.D."/>
            <person name="Moisan M.C."/>
            <person name="Butler G."/>
            <person name="Nguyen T.T.M."/>
            <person name="Dewar K."/>
            <person name="Conant G."/>
            <person name="Drula E."/>
            <person name="Henrissat B."/>
            <person name="Hansel C."/>
            <person name="Singer S."/>
            <person name="Hutchinson M.I."/>
            <person name="de Vries R.P."/>
            <person name="Natvig D.O."/>
            <person name="Powell A.J."/>
            <person name="Tsang A."/>
            <person name="Grigoriev I.V."/>
        </authorList>
    </citation>
    <scope>NUCLEOTIDE SEQUENCE [LARGE SCALE GENOMIC DNA]</scope>
    <source>
        <strain evidence="2 3">CBS 620.91</strain>
    </source>
</reference>
<feature type="compositionally biased region" description="Basic residues" evidence="1">
    <location>
        <begin position="86"/>
        <end position="99"/>
    </location>
</feature>
<dbReference type="Proteomes" id="UP001583172">
    <property type="component" value="Unassembled WGS sequence"/>
</dbReference>
<evidence type="ECO:0000313" key="2">
    <source>
        <dbReference type="EMBL" id="KAL1838059.1"/>
    </source>
</evidence>
<name>A0ABR3V8B6_HUMIN</name>
<sequence>MSDAHPQGGKLEAMAKEGTKVPGEAAKPNVVPSSQGQEQQSTIKGAGVGREEPRPTLDQPALDGSGMPEVISAAGGDLPEDVGQKYSRHGGKERGHHPTPHGGRNLPSH</sequence>
<dbReference type="EMBL" id="JAZGSY010000241">
    <property type="protein sequence ID" value="KAL1838059.1"/>
    <property type="molecule type" value="Genomic_DNA"/>
</dbReference>
<organism evidence="2 3">
    <name type="scientific">Humicola insolens</name>
    <name type="common">Soft-rot fungus</name>
    <dbReference type="NCBI Taxonomy" id="85995"/>
    <lineage>
        <taxon>Eukaryota</taxon>
        <taxon>Fungi</taxon>
        <taxon>Dikarya</taxon>
        <taxon>Ascomycota</taxon>
        <taxon>Pezizomycotina</taxon>
        <taxon>Sordariomycetes</taxon>
        <taxon>Sordariomycetidae</taxon>
        <taxon>Sordariales</taxon>
        <taxon>Chaetomiaceae</taxon>
        <taxon>Mycothermus</taxon>
    </lineage>
</organism>
<gene>
    <name evidence="2" type="ORF">VTJ49DRAFT_3107</name>
</gene>
<evidence type="ECO:0000256" key="1">
    <source>
        <dbReference type="SAM" id="MobiDB-lite"/>
    </source>
</evidence>
<proteinExistence type="predicted"/>